<sequence>MSKRIIYILIIFSILGIGLFILINNTKYTSFDELYLDQINEESTIQKIDITIDSNLDSRTTSIEDESIIAHILSDLSSIELKEENETIDNHTHRVSITTTNQLEDRLFSTEVINLKMNHQFFNQYRIVSETHHLATINSLVERDDIEWDTRPN</sequence>
<organism evidence="2 3">
    <name type="scientific">Alkalicoccobacillus plakortidis</name>
    <dbReference type="NCBI Taxonomy" id="444060"/>
    <lineage>
        <taxon>Bacteria</taxon>
        <taxon>Bacillati</taxon>
        <taxon>Bacillota</taxon>
        <taxon>Bacilli</taxon>
        <taxon>Bacillales</taxon>
        <taxon>Bacillaceae</taxon>
        <taxon>Alkalicoccobacillus</taxon>
    </lineage>
</organism>
<accession>A0ABT0XQ52</accession>
<keyword evidence="1" id="KW-0472">Membrane</keyword>
<keyword evidence="3" id="KW-1185">Reference proteome</keyword>
<feature type="transmembrane region" description="Helical" evidence="1">
    <location>
        <begin position="5"/>
        <end position="23"/>
    </location>
</feature>
<evidence type="ECO:0000313" key="3">
    <source>
        <dbReference type="Proteomes" id="UP001203665"/>
    </source>
</evidence>
<comment type="caution">
    <text evidence="2">The sequence shown here is derived from an EMBL/GenBank/DDBJ whole genome shotgun (WGS) entry which is preliminary data.</text>
</comment>
<dbReference type="Proteomes" id="UP001203665">
    <property type="component" value="Unassembled WGS sequence"/>
</dbReference>
<proteinExistence type="predicted"/>
<keyword evidence="1" id="KW-1133">Transmembrane helix</keyword>
<protein>
    <submittedName>
        <fullName evidence="2">Uncharacterized protein</fullName>
    </submittedName>
</protein>
<dbReference type="EMBL" id="JAMQJY010000009">
    <property type="protein sequence ID" value="MCM2678041.1"/>
    <property type="molecule type" value="Genomic_DNA"/>
</dbReference>
<reference evidence="2" key="1">
    <citation type="submission" date="2022-06" db="EMBL/GenBank/DDBJ databases">
        <title>Alkalicoccobacillus porphyridii sp. nov., isolated from a marine red alga, Porphyridium purpureum and reclassification of Shouchella plakortidis and Shouchella gibsonii as Alkalicoccobacillus plakortidis comb. nov. and Alkalicoccobacillus gibsonii comb. nov.</title>
        <authorList>
            <person name="Kim K.H."/>
            <person name="Lee J.K."/>
            <person name="Han D.M."/>
            <person name="Baek J.H."/>
            <person name="Jeon C.O."/>
        </authorList>
    </citation>
    <scope>NUCLEOTIDE SEQUENCE</scope>
    <source>
        <strain evidence="2">DSM 19153</strain>
    </source>
</reference>
<evidence type="ECO:0000313" key="2">
    <source>
        <dbReference type="EMBL" id="MCM2678041.1"/>
    </source>
</evidence>
<name>A0ABT0XQ52_9BACI</name>
<evidence type="ECO:0000256" key="1">
    <source>
        <dbReference type="SAM" id="Phobius"/>
    </source>
</evidence>
<dbReference type="RefSeq" id="WP_251611938.1">
    <property type="nucleotide sequence ID" value="NZ_JAMQJY010000009.1"/>
</dbReference>
<gene>
    <name evidence="2" type="ORF">NDM98_23310</name>
</gene>
<keyword evidence="1" id="KW-0812">Transmembrane</keyword>